<evidence type="ECO:0000313" key="3">
    <source>
        <dbReference type="Proteomes" id="UP000815677"/>
    </source>
</evidence>
<keyword evidence="3" id="KW-1185">Reference proteome</keyword>
<dbReference type="Proteomes" id="UP000815677">
    <property type="component" value="Unassembled WGS sequence"/>
</dbReference>
<organism evidence="2 3">
    <name type="scientific">Mycena chlorophos</name>
    <name type="common">Agaric fungus</name>
    <name type="synonym">Agaricus chlorophos</name>
    <dbReference type="NCBI Taxonomy" id="658473"/>
    <lineage>
        <taxon>Eukaryota</taxon>
        <taxon>Fungi</taxon>
        <taxon>Dikarya</taxon>
        <taxon>Basidiomycota</taxon>
        <taxon>Agaricomycotina</taxon>
        <taxon>Agaricomycetes</taxon>
        <taxon>Agaricomycetidae</taxon>
        <taxon>Agaricales</taxon>
        <taxon>Marasmiineae</taxon>
        <taxon>Mycenaceae</taxon>
        <taxon>Mycena</taxon>
    </lineage>
</organism>
<evidence type="ECO:0000313" key="2">
    <source>
        <dbReference type="EMBL" id="GAT45200.1"/>
    </source>
</evidence>
<keyword evidence="1" id="KW-0732">Signal</keyword>
<sequence>MEPRKEVGKAGWKAPLRFLHSLLILIPCRFCKGGERATARLSAARRAEIHGGENGIGVEKLASLQREHARIDDLPIAAEFLSVLIAGLFLAAERPVDEDMASVASCHALLSEEPRLYEGLQQARLSNDLENFALQSALIPPLISSEAREYLKKCRGIMSRVAEAGGFHPMSWDPKDASHSPYAKKNPLDENTMQFLQSLNLSRYRNTRIAIILHGLGNFRDDDRLGARVKRIFSTENKFLVNSSGTGKTRLCYEGLCYRWGFYLSFSLDDGRLGSCDLETLLESIKGQYTIEKAQARGGFVRSLPDRIQMLFTAILLARLLLLLLYLETAQADTSELPEDHKKTWLIMQLQLKLFQDPFQTLTLNLVDNGETYLAHNVGAALRKVRKILGDQPLFFVLDESSDAVDL</sequence>
<protein>
    <submittedName>
        <fullName evidence="2">Uncharacterized protein</fullName>
    </submittedName>
</protein>
<reference evidence="2" key="1">
    <citation type="submission" date="2014-09" db="EMBL/GenBank/DDBJ databases">
        <title>Genome sequence of the luminous mushroom Mycena chlorophos for searching fungal bioluminescence genes.</title>
        <authorList>
            <person name="Tanaka Y."/>
            <person name="Kasuga D."/>
            <person name="Oba Y."/>
            <person name="Hase S."/>
            <person name="Sato K."/>
            <person name="Oba Y."/>
            <person name="Sakakibara Y."/>
        </authorList>
    </citation>
    <scope>NUCLEOTIDE SEQUENCE</scope>
</reference>
<accession>A0ABQ0L212</accession>
<name>A0ABQ0L212_MYCCL</name>
<evidence type="ECO:0000256" key="1">
    <source>
        <dbReference type="SAM" id="SignalP"/>
    </source>
</evidence>
<feature type="signal peptide" evidence="1">
    <location>
        <begin position="1"/>
        <end position="33"/>
    </location>
</feature>
<proteinExistence type="predicted"/>
<feature type="non-terminal residue" evidence="2">
    <location>
        <position position="1"/>
    </location>
</feature>
<dbReference type="EMBL" id="DF840961">
    <property type="protein sequence ID" value="GAT45200.1"/>
    <property type="molecule type" value="Genomic_DNA"/>
</dbReference>
<gene>
    <name evidence="2" type="ORF">MCHLO_02790</name>
</gene>
<feature type="chain" id="PRO_5045040349" evidence="1">
    <location>
        <begin position="34"/>
        <end position="407"/>
    </location>
</feature>
<feature type="non-terminal residue" evidence="2">
    <location>
        <position position="407"/>
    </location>
</feature>